<dbReference type="EMBL" id="LAZR01012411">
    <property type="protein sequence ID" value="KKM26967.1"/>
    <property type="molecule type" value="Genomic_DNA"/>
</dbReference>
<protein>
    <submittedName>
        <fullName evidence="1">Uncharacterized protein</fullName>
    </submittedName>
</protein>
<organism evidence="1">
    <name type="scientific">marine sediment metagenome</name>
    <dbReference type="NCBI Taxonomy" id="412755"/>
    <lineage>
        <taxon>unclassified sequences</taxon>
        <taxon>metagenomes</taxon>
        <taxon>ecological metagenomes</taxon>
    </lineage>
</organism>
<comment type="caution">
    <text evidence="1">The sequence shown here is derived from an EMBL/GenBank/DDBJ whole genome shotgun (WGS) entry which is preliminary data.</text>
</comment>
<reference evidence="1" key="1">
    <citation type="journal article" date="2015" name="Nature">
        <title>Complex archaea that bridge the gap between prokaryotes and eukaryotes.</title>
        <authorList>
            <person name="Spang A."/>
            <person name="Saw J.H."/>
            <person name="Jorgensen S.L."/>
            <person name="Zaremba-Niedzwiedzka K."/>
            <person name="Martijn J."/>
            <person name="Lind A.E."/>
            <person name="van Eijk R."/>
            <person name="Schleper C."/>
            <person name="Guy L."/>
            <person name="Ettema T.J."/>
        </authorList>
    </citation>
    <scope>NUCLEOTIDE SEQUENCE</scope>
</reference>
<gene>
    <name evidence="1" type="ORF">LCGC14_1579530</name>
</gene>
<accession>A0A0F9IHH0</accession>
<name>A0A0F9IHH0_9ZZZZ</name>
<evidence type="ECO:0000313" key="1">
    <source>
        <dbReference type="EMBL" id="KKM26967.1"/>
    </source>
</evidence>
<dbReference type="AlphaFoldDB" id="A0A0F9IHH0"/>
<proteinExistence type="predicted"/>
<sequence length="45" mass="4802">MRRKLQTFALCERVGGGPLTVAAGLRADQVGTIIACVLVQRSMTL</sequence>